<evidence type="ECO:0000256" key="4">
    <source>
        <dbReference type="ARBA" id="ARBA00022927"/>
    </source>
</evidence>
<feature type="region of interest" description="Disordered" evidence="5">
    <location>
        <begin position="1"/>
        <end position="85"/>
    </location>
</feature>
<feature type="compositionally biased region" description="Polar residues" evidence="5">
    <location>
        <begin position="1"/>
        <end position="12"/>
    </location>
</feature>
<dbReference type="PROSITE" id="PS50219">
    <property type="entry name" value="CNH"/>
    <property type="match status" value="1"/>
</dbReference>
<keyword evidence="4" id="KW-0653">Protein transport</keyword>
<dbReference type="EMBL" id="JAEPRB010000015">
    <property type="protein sequence ID" value="KAG2226553.1"/>
    <property type="molecule type" value="Genomic_DNA"/>
</dbReference>
<dbReference type="GO" id="GO:0005737">
    <property type="term" value="C:cytoplasm"/>
    <property type="evidence" value="ECO:0007669"/>
    <property type="project" value="UniProtKB-SubCell"/>
</dbReference>
<name>A0A8H7VRX8_9FUNG</name>
<keyword evidence="3" id="KW-0963">Cytoplasm</keyword>
<reference evidence="7 8" key="1">
    <citation type="submission" date="2020-12" db="EMBL/GenBank/DDBJ databases">
        <title>Metabolic potential, ecology and presence of endohyphal bacteria is reflected in genomic diversity of Mucoromycotina.</title>
        <authorList>
            <person name="Muszewska A."/>
            <person name="Okrasinska A."/>
            <person name="Steczkiewicz K."/>
            <person name="Drgas O."/>
            <person name="Orlowska M."/>
            <person name="Perlinska-Lenart U."/>
            <person name="Aleksandrzak-Piekarczyk T."/>
            <person name="Szatraj K."/>
            <person name="Zielenkiewicz U."/>
            <person name="Pilsyk S."/>
            <person name="Malc E."/>
            <person name="Mieczkowski P."/>
            <person name="Kruszewska J.S."/>
            <person name="Biernat P."/>
            <person name="Pawlowska J."/>
        </authorList>
    </citation>
    <scope>NUCLEOTIDE SEQUENCE [LARGE SCALE GENOMIC DNA]</scope>
    <source>
        <strain evidence="7 8">CBS 142.35</strain>
    </source>
</reference>
<dbReference type="InterPro" id="IPR001180">
    <property type="entry name" value="CNH_dom"/>
</dbReference>
<keyword evidence="2" id="KW-0813">Transport</keyword>
<protein>
    <recommendedName>
        <fullName evidence="6">CNH domain-containing protein</fullName>
    </recommendedName>
</protein>
<dbReference type="InterPro" id="IPR032914">
    <property type="entry name" value="Vam6/VPS39/TRAP1"/>
</dbReference>
<feature type="compositionally biased region" description="Polar residues" evidence="5">
    <location>
        <begin position="69"/>
        <end position="85"/>
    </location>
</feature>
<organism evidence="7 8">
    <name type="scientific">Circinella minor</name>
    <dbReference type="NCBI Taxonomy" id="1195481"/>
    <lineage>
        <taxon>Eukaryota</taxon>
        <taxon>Fungi</taxon>
        <taxon>Fungi incertae sedis</taxon>
        <taxon>Mucoromycota</taxon>
        <taxon>Mucoromycotina</taxon>
        <taxon>Mucoromycetes</taxon>
        <taxon>Mucorales</taxon>
        <taxon>Lichtheimiaceae</taxon>
        <taxon>Circinella</taxon>
    </lineage>
</organism>
<feature type="compositionally biased region" description="Low complexity" evidence="5">
    <location>
        <begin position="43"/>
        <end position="61"/>
    </location>
</feature>
<dbReference type="GO" id="GO:0034058">
    <property type="term" value="P:endosomal vesicle fusion"/>
    <property type="evidence" value="ECO:0007669"/>
    <property type="project" value="TreeGrafter"/>
</dbReference>
<dbReference type="OrthoDB" id="10258882at2759"/>
<dbReference type="GO" id="GO:0006914">
    <property type="term" value="P:autophagy"/>
    <property type="evidence" value="ECO:0007669"/>
    <property type="project" value="TreeGrafter"/>
</dbReference>
<dbReference type="InterPro" id="IPR019452">
    <property type="entry name" value="VPS39/TGF_beta_rcpt-assoc_1"/>
</dbReference>
<comment type="caution">
    <text evidence="7">The sequence shown here is derived from an EMBL/GenBank/DDBJ whole genome shotgun (WGS) entry which is preliminary data.</text>
</comment>
<evidence type="ECO:0000313" key="7">
    <source>
        <dbReference type="EMBL" id="KAG2226553.1"/>
    </source>
</evidence>
<dbReference type="Pfam" id="PF00780">
    <property type="entry name" value="CNH"/>
    <property type="match status" value="1"/>
</dbReference>
<dbReference type="Proteomes" id="UP000646827">
    <property type="component" value="Unassembled WGS sequence"/>
</dbReference>
<dbReference type="GO" id="GO:0015031">
    <property type="term" value="P:protein transport"/>
    <property type="evidence" value="ECO:0007669"/>
    <property type="project" value="UniProtKB-KW"/>
</dbReference>
<evidence type="ECO:0000313" key="8">
    <source>
        <dbReference type="Proteomes" id="UP000646827"/>
    </source>
</evidence>
<dbReference type="PANTHER" id="PTHR12894:SF27">
    <property type="entry name" value="TRANSFORMING GROWTH FACTOR-BETA RECEPTOR-ASSOCIATED PROTEIN 1"/>
    <property type="match status" value="1"/>
</dbReference>
<accession>A0A8H7VRX8</accession>
<feature type="compositionally biased region" description="Low complexity" evidence="5">
    <location>
        <begin position="13"/>
        <end position="31"/>
    </location>
</feature>
<feature type="domain" description="CNH" evidence="6">
    <location>
        <begin position="101"/>
        <end position="409"/>
    </location>
</feature>
<dbReference type="PANTHER" id="PTHR12894">
    <property type="entry name" value="CNH DOMAIN CONTAINING"/>
    <property type="match status" value="1"/>
</dbReference>
<feature type="region of interest" description="Disordered" evidence="5">
    <location>
        <begin position="289"/>
        <end position="309"/>
    </location>
</feature>
<feature type="compositionally biased region" description="Low complexity" evidence="5">
    <location>
        <begin position="294"/>
        <end position="307"/>
    </location>
</feature>
<evidence type="ECO:0000256" key="3">
    <source>
        <dbReference type="ARBA" id="ARBA00022490"/>
    </source>
</evidence>
<evidence type="ECO:0000256" key="5">
    <source>
        <dbReference type="SAM" id="MobiDB-lite"/>
    </source>
</evidence>
<dbReference type="AlphaFoldDB" id="A0A8H7VRX8"/>
<dbReference type="GO" id="GO:0016020">
    <property type="term" value="C:membrane"/>
    <property type="evidence" value="ECO:0007669"/>
    <property type="project" value="TreeGrafter"/>
</dbReference>
<evidence type="ECO:0000256" key="1">
    <source>
        <dbReference type="ARBA" id="ARBA00004496"/>
    </source>
</evidence>
<proteinExistence type="predicted"/>
<comment type="subcellular location">
    <subcellularLocation>
        <location evidence="1">Cytoplasm</location>
    </subcellularLocation>
</comment>
<feature type="region of interest" description="Disordered" evidence="5">
    <location>
        <begin position="970"/>
        <end position="1008"/>
    </location>
</feature>
<keyword evidence="8" id="KW-1185">Reference proteome</keyword>
<evidence type="ECO:0000259" key="6">
    <source>
        <dbReference type="PROSITE" id="PS50219"/>
    </source>
</evidence>
<evidence type="ECO:0000256" key="2">
    <source>
        <dbReference type="ARBA" id="ARBA00022448"/>
    </source>
</evidence>
<sequence>MPFTPYTLQTILPSVTNSVTSTTPTSNNTTPSEEHQQQPSPPTSLSSSPAQSSSAGSSFFSRRLPGSPPTSDVSKSLPASPSRLNNLLSGQQQQAFGNVTPFSIDAAEAWGTSMKLNTNLYLGTSDGQVLHFTLEEHGKAQEVPYASQLENKINLGFGRKPVERILILPQVSKAVVLCDSTLSFYSLPFFDPIPVSLIPHIKGVACFSHDVAEEGRIGEDGTIELCIVKRRVLQILKIGELVQMKKELPLPDGAIAIVRHSRNLCLADLQNYKLINLQLPNPTPLIPTPQVAVSSSPPSMTTSMLSTGPQKVPRPVLTVIKQDEFLVVSGNVSPNNDTTIGIFADSQGSPIRGTLQWSSYPKALCVEYPYIGALLRNSTIEIHNILDQKLLQTIRLDPSFEPRGMSFGHGIRVWMEGMAQRLSRRPWSSSVNKEGKDEDEEELRLQLRRQVARFSTVPARILVYGRESVMAQIVTPLVVQVDALLDTKNFEEALDMADQARNTLSAENNTHVERMQSELDYIYQKAGLLLLQETLFEDAFALLSKGNLDPRVVIYLFGDLSQCSWLDETPSVLLFDGIRSLLDTVGKIEDVVARTMEKNYSPHLEEDDHQQRSSPTMEMRKVLLKNAREALERYLTVERGKHRTLIGKGNAVCKAMDTALLKLYVGAGEDQSIYTLLQRPNDCSLEECANTLNRSKRYYALSVLYQSKQLYEKVLETWTKIYSGELPDTQFTDGLGQIKRLLLRDINDDSQLSLTTIVKYTWWLMDNAPHDGVEVFIRSPRANEMDIDNILGKLEKYGNEAVRTYLEYLVLTRESEQAIHHTRLACSYVRDVKVELQNVQGREMQKLVDGFKQSIHPTEIGGHDQTFVAYLGRHQQTELIRRRLLLIRLLQRSSLYDPKVLFQEISEAGSLNIEMVILYGRMKKHEEALQILIHELEDFVGAETYCVTNGQSTGAVPDIISVQGPVVTPARTSSLNHHKEKERSLKKNKKKADKKPKPSSSLTHEQVSQQLNERRQLFSMLLKTYLAIKERQLMLVRTMHLLTTQGYYLDILEALQLIPDDWPIQTLQDFLVHSLRRSLQEKREGEIVVGLSRGENLMVGGQLIDIYKDIGPTYVYPQSECQRCHRYLGINIVVRDHKNGHLLHLQCAKASGLIIPNDNTTTSISTTNTNTT</sequence>
<dbReference type="Pfam" id="PF10366">
    <property type="entry name" value="Vps39_1"/>
    <property type="match status" value="1"/>
</dbReference>
<gene>
    <name evidence="7" type="ORF">INT45_005039</name>
</gene>